<keyword evidence="1" id="KW-0812">Transmembrane</keyword>
<gene>
    <name evidence="2" type="ORF">CP557_21950</name>
</gene>
<dbReference type="AlphaFoldDB" id="A0A2A5QPI2"/>
<organism evidence="2 3">
    <name type="scientific">Natrinema ejinorense</name>
    <dbReference type="NCBI Taxonomy" id="373386"/>
    <lineage>
        <taxon>Archaea</taxon>
        <taxon>Methanobacteriati</taxon>
        <taxon>Methanobacteriota</taxon>
        <taxon>Stenosarchaea group</taxon>
        <taxon>Halobacteria</taxon>
        <taxon>Halobacteriales</taxon>
        <taxon>Natrialbaceae</taxon>
        <taxon>Natrinema</taxon>
    </lineage>
</organism>
<evidence type="ECO:0000313" key="3">
    <source>
        <dbReference type="Proteomes" id="UP000219689"/>
    </source>
</evidence>
<dbReference type="EMBL" id="NXNI01000003">
    <property type="protein sequence ID" value="PCR88695.1"/>
    <property type="molecule type" value="Genomic_DNA"/>
</dbReference>
<dbReference type="Proteomes" id="UP000219689">
    <property type="component" value="Unassembled WGS sequence"/>
</dbReference>
<proteinExistence type="predicted"/>
<dbReference type="RefSeq" id="WP_097382162.1">
    <property type="nucleotide sequence ID" value="NZ_NXNI01000003.1"/>
</dbReference>
<keyword evidence="3" id="KW-1185">Reference proteome</keyword>
<feature type="transmembrane region" description="Helical" evidence="1">
    <location>
        <begin position="34"/>
        <end position="52"/>
    </location>
</feature>
<protein>
    <submittedName>
        <fullName evidence="2">Uncharacterized protein</fullName>
    </submittedName>
</protein>
<feature type="transmembrane region" description="Helical" evidence="1">
    <location>
        <begin position="6"/>
        <end position="22"/>
    </location>
</feature>
<sequence length="85" mass="9610">MSAILMLLAIVALAVIVAYWFPDATMRWTRRIIFARKVLFSVAALVIGFVLIGTGLWYLVLLGGFTYLIAAWVGYFQFYKGEDLI</sequence>
<reference evidence="2 3" key="1">
    <citation type="submission" date="2017-09" db="EMBL/GenBank/DDBJ databases">
        <title>Genome sequences of Natrinema ejinorence JCM 13890T.</title>
        <authorList>
            <person name="Roh S.W."/>
            <person name="Kim Y.B."/>
            <person name="Kim J.Y."/>
        </authorList>
    </citation>
    <scope>NUCLEOTIDE SEQUENCE [LARGE SCALE GENOMIC DNA]</scope>
    <source>
        <strain evidence="2 3">JCM 13890</strain>
    </source>
</reference>
<keyword evidence="1" id="KW-1133">Transmembrane helix</keyword>
<dbReference type="OrthoDB" id="380316at2157"/>
<keyword evidence="1" id="KW-0472">Membrane</keyword>
<comment type="caution">
    <text evidence="2">The sequence shown here is derived from an EMBL/GenBank/DDBJ whole genome shotgun (WGS) entry which is preliminary data.</text>
</comment>
<evidence type="ECO:0000256" key="1">
    <source>
        <dbReference type="SAM" id="Phobius"/>
    </source>
</evidence>
<accession>A0A2A5QPI2</accession>
<name>A0A2A5QPI2_9EURY</name>
<feature type="transmembrane region" description="Helical" evidence="1">
    <location>
        <begin position="58"/>
        <end position="79"/>
    </location>
</feature>
<evidence type="ECO:0000313" key="2">
    <source>
        <dbReference type="EMBL" id="PCR88695.1"/>
    </source>
</evidence>